<dbReference type="EMBL" id="JXKM01000003">
    <property type="protein sequence ID" value="OJG36481.1"/>
    <property type="molecule type" value="Genomic_DNA"/>
</dbReference>
<keyword evidence="2" id="KW-1185">Reference proteome</keyword>
<protein>
    <submittedName>
        <fullName evidence="1">Uncharacterized protein</fullName>
    </submittedName>
</protein>
<evidence type="ECO:0000313" key="2">
    <source>
        <dbReference type="Proteomes" id="UP000183700"/>
    </source>
</evidence>
<dbReference type="AlphaFoldDB" id="A0A1L8SWP2"/>
<reference evidence="1 2" key="1">
    <citation type="submission" date="2014-12" db="EMBL/GenBank/DDBJ databases">
        <title>Draft genome sequences of 29 type strains of Enterococci.</title>
        <authorList>
            <person name="Zhong Z."/>
            <person name="Sun Z."/>
            <person name="Liu W."/>
            <person name="Zhang W."/>
            <person name="Zhang H."/>
        </authorList>
    </citation>
    <scope>NUCLEOTIDE SEQUENCE [LARGE SCALE GENOMIC DNA]</scope>
    <source>
        <strain evidence="1 2">DSM 22802</strain>
    </source>
</reference>
<organism evidence="1 2">
    <name type="scientific">Enterococcus devriesei</name>
    <dbReference type="NCBI Taxonomy" id="319970"/>
    <lineage>
        <taxon>Bacteria</taxon>
        <taxon>Bacillati</taxon>
        <taxon>Bacillota</taxon>
        <taxon>Bacilli</taxon>
        <taxon>Lactobacillales</taxon>
        <taxon>Enterococcaceae</taxon>
        <taxon>Enterococcus</taxon>
    </lineage>
</organism>
<evidence type="ECO:0000313" key="1">
    <source>
        <dbReference type="EMBL" id="OJG36481.1"/>
    </source>
</evidence>
<sequence length="38" mass="4641">MKLKQIFVKRELKKNNKKSEPVILAHFLLDDYVYFSKK</sequence>
<gene>
    <name evidence="1" type="ORF">RV00_GL001840</name>
</gene>
<dbReference type="Proteomes" id="UP000183700">
    <property type="component" value="Unassembled WGS sequence"/>
</dbReference>
<proteinExistence type="predicted"/>
<name>A0A1L8SWP2_9ENTE</name>
<accession>A0A1L8SWP2</accession>
<comment type="caution">
    <text evidence="1">The sequence shown here is derived from an EMBL/GenBank/DDBJ whole genome shotgun (WGS) entry which is preliminary data.</text>
</comment>